<dbReference type="Proteomes" id="UP000515153">
    <property type="component" value="Chromosome I"/>
</dbReference>
<reference evidence="2" key="2">
    <citation type="submission" date="2019-10" db="EMBL/GenBank/DDBJ databases">
        <authorList>
            <consortium name="NCBI Genome Project"/>
        </authorList>
    </citation>
    <scope>NUCLEOTIDE SEQUENCE</scope>
    <source>
        <strain evidence="2">NI907</strain>
    </source>
</reference>
<dbReference type="AlphaFoldDB" id="A0A6P8B7W0"/>
<evidence type="ECO:0000313" key="1">
    <source>
        <dbReference type="Proteomes" id="UP000515153"/>
    </source>
</evidence>
<reference evidence="2" key="3">
    <citation type="submission" date="2025-08" db="UniProtKB">
        <authorList>
            <consortium name="RefSeq"/>
        </authorList>
    </citation>
    <scope>IDENTIFICATION</scope>
    <source>
        <strain evidence="2">NI907</strain>
    </source>
</reference>
<dbReference type="KEGG" id="pgri:PgNI_05348"/>
<name>A0A6P8B7W0_PYRGI</name>
<gene>
    <name evidence="2" type="ORF">PgNI_05348</name>
</gene>
<evidence type="ECO:0000313" key="2">
    <source>
        <dbReference type="RefSeq" id="XP_030983223.1"/>
    </source>
</evidence>
<dbReference type="RefSeq" id="XP_030983223.1">
    <property type="nucleotide sequence ID" value="XM_031125381.1"/>
</dbReference>
<dbReference type="GeneID" id="41960290"/>
<accession>A0A6P8B7W0</accession>
<protein>
    <submittedName>
        <fullName evidence="2">Uncharacterized protein</fullName>
    </submittedName>
</protein>
<sequence length="121" mass="13878">MSTISVALLQVVVERLTIDETLAWHGGRHSPNRSRVGEDHHVVMQAQIRLAQSVSRYASRDPDTARRRPWHCVRRAIRWALSEVNIWTVLFYTTDHNNMTDSVENKTDGVAETMNPSSLRI</sequence>
<reference evidence="1 2" key="1">
    <citation type="journal article" date="2019" name="Mol. Biol. Evol.">
        <title>Blast fungal genomes show frequent chromosomal changes, gene gains and losses, and effector gene turnover.</title>
        <authorList>
            <person name="Gomez Luciano L.B."/>
            <person name="Jason Tsai I."/>
            <person name="Chuma I."/>
            <person name="Tosa Y."/>
            <person name="Chen Y.H."/>
            <person name="Li J.Y."/>
            <person name="Li M.Y."/>
            <person name="Jade Lu M.Y."/>
            <person name="Nakayashiki H."/>
            <person name="Li W.H."/>
        </authorList>
    </citation>
    <scope>NUCLEOTIDE SEQUENCE [LARGE SCALE GENOMIC DNA]</scope>
    <source>
        <strain evidence="1 2">NI907</strain>
    </source>
</reference>
<organism evidence="1 2">
    <name type="scientific">Pyricularia grisea</name>
    <name type="common">Crabgrass-specific blast fungus</name>
    <name type="synonym">Magnaporthe grisea</name>
    <dbReference type="NCBI Taxonomy" id="148305"/>
    <lineage>
        <taxon>Eukaryota</taxon>
        <taxon>Fungi</taxon>
        <taxon>Dikarya</taxon>
        <taxon>Ascomycota</taxon>
        <taxon>Pezizomycotina</taxon>
        <taxon>Sordariomycetes</taxon>
        <taxon>Sordariomycetidae</taxon>
        <taxon>Magnaporthales</taxon>
        <taxon>Pyriculariaceae</taxon>
        <taxon>Pyricularia</taxon>
    </lineage>
</organism>
<keyword evidence="1" id="KW-1185">Reference proteome</keyword>
<proteinExistence type="predicted"/>